<dbReference type="PANTHER" id="PTHR12815">
    <property type="entry name" value="SORTING AND ASSEMBLY MACHINERY SAMM50 PROTEIN FAMILY MEMBER"/>
    <property type="match status" value="1"/>
</dbReference>
<organism evidence="6 7">
    <name type="scientific">Thalassobaculum litoreum DSM 18839</name>
    <dbReference type="NCBI Taxonomy" id="1123362"/>
    <lineage>
        <taxon>Bacteria</taxon>
        <taxon>Pseudomonadati</taxon>
        <taxon>Pseudomonadota</taxon>
        <taxon>Alphaproteobacteria</taxon>
        <taxon>Rhodospirillales</taxon>
        <taxon>Thalassobaculaceae</taxon>
        <taxon>Thalassobaculum</taxon>
    </lineage>
</organism>
<gene>
    <name evidence="6" type="ORF">SAMN05660686_03989</name>
</gene>
<dbReference type="GO" id="GO:0019867">
    <property type="term" value="C:outer membrane"/>
    <property type="evidence" value="ECO:0007669"/>
    <property type="project" value="InterPro"/>
</dbReference>
<keyword evidence="4" id="KW-0732">Signal</keyword>
<dbReference type="InterPro" id="IPR000184">
    <property type="entry name" value="Bac_surfAg_D15"/>
</dbReference>
<proteinExistence type="predicted"/>
<evidence type="ECO:0000259" key="5">
    <source>
        <dbReference type="Pfam" id="PF01103"/>
    </source>
</evidence>
<protein>
    <submittedName>
        <fullName evidence="6">Autotransporter secretion outer membrane protein TamA</fullName>
    </submittedName>
</protein>
<evidence type="ECO:0000256" key="1">
    <source>
        <dbReference type="ARBA" id="ARBA00004370"/>
    </source>
</evidence>
<keyword evidence="2" id="KW-1134">Transmembrane beta strand</keyword>
<comment type="caution">
    <text evidence="6">The sequence shown here is derived from an EMBL/GenBank/DDBJ whole genome shotgun (WGS) entry which is preliminary data.</text>
</comment>
<dbReference type="OrthoDB" id="9769707at2"/>
<evidence type="ECO:0000256" key="3">
    <source>
        <dbReference type="ARBA" id="ARBA00023136"/>
    </source>
</evidence>
<accession>A0A8G2BLE3</accession>
<feature type="domain" description="Bacterial surface antigen (D15)" evidence="5">
    <location>
        <begin position="315"/>
        <end position="607"/>
    </location>
</feature>
<keyword evidence="2" id="KW-0812">Transmembrane</keyword>
<feature type="chain" id="PRO_5034904649" evidence="4">
    <location>
        <begin position="24"/>
        <end position="607"/>
    </location>
</feature>
<evidence type="ECO:0000256" key="4">
    <source>
        <dbReference type="SAM" id="SignalP"/>
    </source>
</evidence>
<dbReference type="Gene3D" id="2.40.160.50">
    <property type="entry name" value="membrane protein fhac: a member of the omp85/tpsb transporter family"/>
    <property type="match status" value="1"/>
</dbReference>
<dbReference type="Gene3D" id="3.10.20.310">
    <property type="entry name" value="membrane protein fhac"/>
    <property type="match status" value="1"/>
</dbReference>
<keyword evidence="7" id="KW-1185">Reference proteome</keyword>
<dbReference type="InterPro" id="IPR039910">
    <property type="entry name" value="D15-like"/>
</dbReference>
<evidence type="ECO:0000313" key="7">
    <source>
        <dbReference type="Proteomes" id="UP000198615"/>
    </source>
</evidence>
<dbReference type="EMBL" id="FNBW01000014">
    <property type="protein sequence ID" value="SDG31291.1"/>
    <property type="molecule type" value="Genomic_DNA"/>
</dbReference>
<dbReference type="Pfam" id="PF01103">
    <property type="entry name" value="Omp85"/>
    <property type="match status" value="1"/>
</dbReference>
<comment type="subcellular location">
    <subcellularLocation>
        <location evidence="1">Membrane</location>
    </subcellularLocation>
</comment>
<dbReference type="Proteomes" id="UP000198615">
    <property type="component" value="Unassembled WGS sequence"/>
</dbReference>
<reference evidence="6 7" key="1">
    <citation type="submission" date="2016-10" db="EMBL/GenBank/DDBJ databases">
        <authorList>
            <person name="Varghese N."/>
            <person name="Submissions S."/>
        </authorList>
    </citation>
    <scope>NUCLEOTIDE SEQUENCE [LARGE SCALE GENOMIC DNA]</scope>
    <source>
        <strain evidence="6 7">DSM 18839</strain>
    </source>
</reference>
<name>A0A8G2BLE3_9PROT</name>
<evidence type="ECO:0000313" key="6">
    <source>
        <dbReference type="EMBL" id="SDG31291.1"/>
    </source>
</evidence>
<keyword evidence="3" id="KW-0472">Membrane</keyword>
<feature type="signal peptide" evidence="4">
    <location>
        <begin position="1"/>
        <end position="23"/>
    </location>
</feature>
<sequence length="607" mass="65970">MRFALFSVLALLLFAGGICPAFAQDPAQDEQAGIVYEVTIEGLDGTGELRSLVAESSVLKSRIDDLPISRAALERRAREDEEIFNRVARSLGYYDAVFVPRIDDPATPEGPVRVLVYGDPGDVYTFADVSVRAAEEADGQGQIPADISLPREDLGLERGAPAKSSAVVNAETTLIRLLQEQAYPLAELVDRKAVIDRDAKTMDLIFRVDPKGRARYGAVTVEGNESIERDYIVRRLPWTYGAPVDIRALDKGRRALASTGLFDSAGIAFADEVGPDGLLPVTVTVREHPPRSIGAGISYSTSEGLGTRAHWEHRNLFGGAEKLRTEVTVAEVETSLTGAFTLPDVLVTDQTFTIETGYIEQYTDSYDSESYKLSGRFDRRLSEALSVDYGLSLERSRIEENGTEDRFTLVGIPLGASIDTSNDLLNPTRGGRTRLKFTPYLESLGSTLSFYSTSLRHSRYFALDEEGDLVLAGRAGIGSIVGASTGNLPADKRFYAGGSGSVRGYALQSVGPLDAGNEPTGGSALLDFGLELRWRAFGDFGIVPFVDAGQVYDQELPSLDEELQWAAGLGFRYFTAIGPIRADIAFPLNPRDSDDVFQVYFSLGQAF</sequence>
<evidence type="ECO:0000256" key="2">
    <source>
        <dbReference type="ARBA" id="ARBA00022452"/>
    </source>
</evidence>
<dbReference type="AlphaFoldDB" id="A0A8G2BLE3"/>
<dbReference type="PANTHER" id="PTHR12815:SF42">
    <property type="entry name" value="BACTERIAL SURFACE ANTIGEN (D15) DOMAIN-CONTAINING PROTEIN"/>
    <property type="match status" value="1"/>
</dbReference>